<organism evidence="1 2">
    <name type="scientific">Parnassius mnemosyne</name>
    <name type="common">clouded apollo</name>
    <dbReference type="NCBI Taxonomy" id="213953"/>
    <lineage>
        <taxon>Eukaryota</taxon>
        <taxon>Metazoa</taxon>
        <taxon>Ecdysozoa</taxon>
        <taxon>Arthropoda</taxon>
        <taxon>Hexapoda</taxon>
        <taxon>Insecta</taxon>
        <taxon>Pterygota</taxon>
        <taxon>Neoptera</taxon>
        <taxon>Endopterygota</taxon>
        <taxon>Lepidoptera</taxon>
        <taxon>Glossata</taxon>
        <taxon>Ditrysia</taxon>
        <taxon>Papilionoidea</taxon>
        <taxon>Papilionidae</taxon>
        <taxon>Parnassiinae</taxon>
        <taxon>Parnassini</taxon>
        <taxon>Parnassius</taxon>
        <taxon>Driopa</taxon>
    </lineage>
</organism>
<keyword evidence="2" id="KW-1185">Reference proteome</keyword>
<reference evidence="1 2" key="1">
    <citation type="submission" date="2023-11" db="EMBL/GenBank/DDBJ databases">
        <authorList>
            <person name="Hedman E."/>
            <person name="Englund M."/>
            <person name="Stromberg M."/>
            <person name="Nyberg Akerstrom W."/>
            <person name="Nylinder S."/>
            <person name="Jareborg N."/>
            <person name="Kallberg Y."/>
            <person name="Kronander E."/>
        </authorList>
    </citation>
    <scope>NUCLEOTIDE SEQUENCE [LARGE SCALE GENOMIC DNA]</scope>
</reference>
<accession>A0AAV1M4J6</accession>
<proteinExistence type="predicted"/>
<gene>
    <name evidence="1" type="ORF">PARMNEM_LOCUS21051</name>
</gene>
<comment type="caution">
    <text evidence="1">The sequence shown here is derived from an EMBL/GenBank/DDBJ whole genome shotgun (WGS) entry which is preliminary data.</text>
</comment>
<dbReference type="AlphaFoldDB" id="A0AAV1M4J6"/>
<sequence length="66" mass="7604">MEDKTWTKKVTIWAGLTGKRKRGSIDGRVEIETDQEIPDQTTAYCLILNDCIFEYKPLTNIVKKIS</sequence>
<name>A0AAV1M4J6_9NEOP</name>
<protein>
    <submittedName>
        <fullName evidence="1">Uncharacterized protein</fullName>
    </submittedName>
</protein>
<evidence type="ECO:0000313" key="1">
    <source>
        <dbReference type="EMBL" id="CAK1602563.1"/>
    </source>
</evidence>
<dbReference type="EMBL" id="CAVLGL010000137">
    <property type="protein sequence ID" value="CAK1602563.1"/>
    <property type="molecule type" value="Genomic_DNA"/>
</dbReference>
<dbReference type="Proteomes" id="UP001314205">
    <property type="component" value="Unassembled WGS sequence"/>
</dbReference>
<evidence type="ECO:0000313" key="2">
    <source>
        <dbReference type="Proteomes" id="UP001314205"/>
    </source>
</evidence>